<protein>
    <submittedName>
        <fullName evidence="2">Uncharacterized protein</fullName>
    </submittedName>
</protein>
<feature type="transmembrane region" description="Helical" evidence="1">
    <location>
        <begin position="54"/>
        <end position="73"/>
    </location>
</feature>
<feature type="transmembrane region" description="Helical" evidence="1">
    <location>
        <begin position="85"/>
        <end position="107"/>
    </location>
</feature>
<dbReference type="EMBL" id="FXXQ01000004">
    <property type="protein sequence ID" value="SMX23558.1"/>
    <property type="molecule type" value="Genomic_DNA"/>
</dbReference>
<keyword evidence="1" id="KW-0812">Transmembrane</keyword>
<proteinExistence type="predicted"/>
<dbReference type="OrthoDB" id="7868795at2"/>
<reference evidence="2 3" key="1">
    <citation type="submission" date="2017-05" db="EMBL/GenBank/DDBJ databases">
        <authorList>
            <person name="Song R."/>
            <person name="Chenine A.L."/>
            <person name="Ruprecht R.M."/>
        </authorList>
    </citation>
    <scope>NUCLEOTIDE SEQUENCE [LARGE SCALE GENOMIC DNA]</scope>
    <source>
        <strain evidence="2 3">CECT 8489</strain>
    </source>
</reference>
<keyword evidence="1" id="KW-0472">Membrane</keyword>
<evidence type="ECO:0000313" key="3">
    <source>
        <dbReference type="Proteomes" id="UP000201838"/>
    </source>
</evidence>
<feature type="transmembrane region" description="Helical" evidence="1">
    <location>
        <begin position="127"/>
        <end position="152"/>
    </location>
</feature>
<feature type="transmembrane region" description="Helical" evidence="1">
    <location>
        <begin position="164"/>
        <end position="192"/>
    </location>
</feature>
<sequence>MDAVLLNDGARLVHLLGLALGFGVALLADGSAARAVLRPLQEREVVMLKMLHHVVTFGLVLLWASGLMLLWLRTGFDLERFSPKLWTKVCVVSVLTLNAIAIGRLGLPTLLRFQSWRFGDIPILERIQLCALGTLSAACWVLALALGVFGYFKALNAEQLTHILALTFLTALAMALLAATLTPVIAAIVRFLERRSAA</sequence>
<keyword evidence="3" id="KW-1185">Reference proteome</keyword>
<dbReference type="RefSeq" id="WP_093973526.1">
    <property type="nucleotide sequence ID" value="NZ_FXXQ01000004.1"/>
</dbReference>
<evidence type="ECO:0000313" key="2">
    <source>
        <dbReference type="EMBL" id="SMX23558.1"/>
    </source>
</evidence>
<evidence type="ECO:0000256" key="1">
    <source>
        <dbReference type="SAM" id="Phobius"/>
    </source>
</evidence>
<name>A0A238IYJ8_9RHOB</name>
<gene>
    <name evidence="2" type="ORF">BOA8489_01667</name>
</gene>
<organism evidence="2 3">
    <name type="scientific">Boseongicola aestuarii</name>
    <dbReference type="NCBI Taxonomy" id="1470561"/>
    <lineage>
        <taxon>Bacteria</taxon>
        <taxon>Pseudomonadati</taxon>
        <taxon>Pseudomonadota</taxon>
        <taxon>Alphaproteobacteria</taxon>
        <taxon>Rhodobacterales</taxon>
        <taxon>Paracoccaceae</taxon>
        <taxon>Boseongicola</taxon>
    </lineage>
</organism>
<keyword evidence="1" id="KW-1133">Transmembrane helix</keyword>
<feature type="transmembrane region" description="Helical" evidence="1">
    <location>
        <begin position="12"/>
        <end position="33"/>
    </location>
</feature>
<accession>A0A238IYJ8</accession>
<dbReference type="Proteomes" id="UP000201838">
    <property type="component" value="Unassembled WGS sequence"/>
</dbReference>
<dbReference type="AlphaFoldDB" id="A0A238IYJ8"/>